<evidence type="ECO:0000313" key="3">
    <source>
        <dbReference type="EMBL" id="NOL42092.1"/>
    </source>
</evidence>
<dbReference type="AlphaFoldDB" id="A0A7Y4NZJ0"/>
<accession>A0A7Y4NZJ0</accession>
<evidence type="ECO:0000256" key="1">
    <source>
        <dbReference type="SAM" id="SignalP"/>
    </source>
</evidence>
<reference evidence="3 4" key="1">
    <citation type="submission" date="2020-05" db="EMBL/GenBank/DDBJ databases">
        <title>Genome sequence of Kribbella sandramycini ATCC 39419.</title>
        <authorList>
            <person name="Maclea K.S."/>
            <person name="Fair J.L."/>
        </authorList>
    </citation>
    <scope>NUCLEOTIDE SEQUENCE [LARGE SCALE GENOMIC DNA]</scope>
    <source>
        <strain evidence="3 4">ATCC 39419</strain>
    </source>
</reference>
<organism evidence="3 4">
    <name type="scientific">Kribbella sandramycini</name>
    <dbReference type="NCBI Taxonomy" id="60450"/>
    <lineage>
        <taxon>Bacteria</taxon>
        <taxon>Bacillati</taxon>
        <taxon>Actinomycetota</taxon>
        <taxon>Actinomycetes</taxon>
        <taxon>Propionibacteriales</taxon>
        <taxon>Kribbellaceae</taxon>
        <taxon>Kribbella</taxon>
    </lineage>
</organism>
<proteinExistence type="predicted"/>
<keyword evidence="1" id="KW-0732">Signal</keyword>
<evidence type="ECO:0000313" key="5">
    <source>
        <dbReference type="Proteomes" id="UP000553957"/>
    </source>
</evidence>
<reference evidence="2 5" key="2">
    <citation type="submission" date="2020-08" db="EMBL/GenBank/DDBJ databases">
        <title>Sequencing the genomes of 1000 actinobacteria strains.</title>
        <authorList>
            <person name="Klenk H.-P."/>
        </authorList>
    </citation>
    <scope>NUCLEOTIDE SEQUENCE [LARGE SCALE GENOMIC DNA]</scope>
    <source>
        <strain evidence="2 5">DSM 15626</strain>
    </source>
</reference>
<sequence length="209" mass="22785">MTPRSLRRTAALIGLAAVSALAVVPEASAGAAFTYKWREHTIQIDHKPDDGGASWGWVWNGGNDDLNIQASGPGGVLGDKEILRPKNAWKKTFGSRMDTLRVCENQGNRRCRNAVHPNTAYGQRYIWRLPLYSSSKLVVEIDNDAGSFYVLNASDKAMNVVIDKQQGTLQNFSLASGKSRSGSLVADAAFFKACEDRGPCRESLVPTAR</sequence>
<dbReference type="Proteomes" id="UP000553957">
    <property type="component" value="Unassembled WGS sequence"/>
</dbReference>
<dbReference type="EMBL" id="JACHKF010000001">
    <property type="protein sequence ID" value="MBB6565828.1"/>
    <property type="molecule type" value="Genomic_DNA"/>
</dbReference>
<dbReference type="EMBL" id="JABJRC010000003">
    <property type="protein sequence ID" value="NOL42092.1"/>
    <property type="molecule type" value="Genomic_DNA"/>
</dbReference>
<keyword evidence="4" id="KW-1185">Reference proteome</keyword>
<evidence type="ECO:0008006" key="6">
    <source>
        <dbReference type="Google" id="ProtNLM"/>
    </source>
</evidence>
<comment type="caution">
    <text evidence="3">The sequence shown here is derived from an EMBL/GenBank/DDBJ whole genome shotgun (WGS) entry which is preliminary data.</text>
</comment>
<evidence type="ECO:0000313" key="2">
    <source>
        <dbReference type="EMBL" id="MBB6565828.1"/>
    </source>
</evidence>
<dbReference type="RefSeq" id="WP_171674543.1">
    <property type="nucleotide sequence ID" value="NZ_BAAAGT010000001.1"/>
</dbReference>
<gene>
    <name evidence="2" type="ORF">HNR71_001465</name>
    <name evidence="3" type="ORF">HPO96_17740</name>
</gene>
<protein>
    <recommendedName>
        <fullName evidence="6">Ricin-type beta-trefoil lectin protein</fullName>
    </recommendedName>
</protein>
<name>A0A7Y4NZJ0_9ACTN</name>
<evidence type="ECO:0000313" key="4">
    <source>
        <dbReference type="Proteomes" id="UP000534306"/>
    </source>
</evidence>
<feature type="chain" id="PRO_5038257982" description="Ricin-type beta-trefoil lectin protein" evidence="1">
    <location>
        <begin position="23"/>
        <end position="209"/>
    </location>
</feature>
<dbReference type="Proteomes" id="UP000534306">
    <property type="component" value="Unassembled WGS sequence"/>
</dbReference>
<feature type="signal peptide" evidence="1">
    <location>
        <begin position="1"/>
        <end position="22"/>
    </location>
</feature>